<feature type="compositionally biased region" description="Polar residues" evidence="6">
    <location>
        <begin position="17"/>
        <end position="33"/>
    </location>
</feature>
<proteinExistence type="inferred from homology"/>
<evidence type="ECO:0000256" key="2">
    <source>
        <dbReference type="ARBA" id="ARBA00004243"/>
    </source>
</evidence>
<dbReference type="Gene3D" id="2.60.370.10">
    <property type="entry name" value="Ctag/Cox11"/>
    <property type="match status" value="1"/>
</dbReference>
<dbReference type="GeneID" id="77813161"/>
<dbReference type="PANTHER" id="PTHR21320:SF3">
    <property type="entry name" value="CYTOCHROME C OXIDASE ASSEMBLY PROTEIN COX11, MITOCHONDRIAL-RELATED"/>
    <property type="match status" value="1"/>
</dbReference>
<keyword evidence="4 7" id="KW-1133">Transmembrane helix</keyword>
<keyword evidence="9" id="KW-1185">Reference proteome</keyword>
<feature type="compositionally biased region" description="Low complexity" evidence="6">
    <location>
        <begin position="1"/>
        <end position="16"/>
    </location>
</feature>
<keyword evidence="3 7" id="KW-0812">Transmembrane</keyword>
<organism evidence="8 9">
    <name type="scientific">Puccinia triticina</name>
    <dbReference type="NCBI Taxonomy" id="208348"/>
    <lineage>
        <taxon>Eukaryota</taxon>
        <taxon>Fungi</taxon>
        <taxon>Dikarya</taxon>
        <taxon>Basidiomycota</taxon>
        <taxon>Pucciniomycotina</taxon>
        <taxon>Pucciniomycetes</taxon>
        <taxon>Pucciniales</taxon>
        <taxon>Pucciniaceae</taxon>
        <taxon>Puccinia</taxon>
    </lineage>
</organism>
<evidence type="ECO:0000256" key="4">
    <source>
        <dbReference type="ARBA" id="ARBA00022989"/>
    </source>
</evidence>
<feature type="compositionally biased region" description="Pro residues" evidence="6">
    <location>
        <begin position="354"/>
        <end position="366"/>
    </location>
</feature>
<dbReference type="PANTHER" id="PTHR21320">
    <property type="entry name" value="CYTOCHROME C OXIDASE ASSEMBLY PROTEIN COX11-RELATED"/>
    <property type="match status" value="1"/>
</dbReference>
<dbReference type="InterPro" id="IPR023471">
    <property type="entry name" value="CtaG/Cox11_dom_sf"/>
</dbReference>
<sequence>MPRSSASPARVRPPSRQSTRAITPALTNPNFIQPNRDGRKSLASTPISAAKHAQARSILTAESPQTSRNAKRKQSSRVVESDLESGSLAEHPQNAIDIQQDSEDENSKVKTARKKRKKRDDDLNLDDVEDFFHKPTLADGQARNRSLLLYALSIGVATLGLSYAAVPLYRVFCSVTGYNGTPLTSAANDGTGKFAPARIARPVGSKTITVRFNADKSDSLDWKFWPCQKALAVRPGETVLAFYKVKNLTDHDVLGVATYNVTPAQVAPYFAKVECFCFDEQRLLAGEEVDLPIFFFIDKDFVDDPLMRDIDDIVLSYTFFKAKRNSYGYMEPDVPANHKTPDTSPASLHGHPKPANPPVAATPPQPTNASATTER</sequence>
<evidence type="ECO:0000256" key="3">
    <source>
        <dbReference type="ARBA" id="ARBA00022692"/>
    </source>
</evidence>
<feature type="transmembrane region" description="Helical" evidence="7">
    <location>
        <begin position="147"/>
        <end position="166"/>
    </location>
</feature>
<accession>A0ABY7CS72</accession>
<evidence type="ECO:0008006" key="10">
    <source>
        <dbReference type="Google" id="ProtNLM"/>
    </source>
</evidence>
<dbReference type="SUPFAM" id="SSF110111">
    <property type="entry name" value="Ctag/Cox11"/>
    <property type="match status" value="1"/>
</dbReference>
<name>A0ABY7CS72_9BASI</name>
<reference evidence="8" key="1">
    <citation type="submission" date="2022-10" db="EMBL/GenBank/DDBJ databases">
        <title>Puccinia triticina Genome sequencing and assembly.</title>
        <authorList>
            <person name="Li C."/>
        </authorList>
    </citation>
    <scope>NUCLEOTIDE SEQUENCE</scope>
    <source>
        <strain evidence="8">Pt15</strain>
    </source>
</reference>
<evidence type="ECO:0000313" key="8">
    <source>
        <dbReference type="EMBL" id="WAQ87193.1"/>
    </source>
</evidence>
<evidence type="ECO:0000256" key="7">
    <source>
        <dbReference type="SAM" id="Phobius"/>
    </source>
</evidence>
<comment type="function">
    <text evidence="1">Exerts its effect at some terminal stage of cytochrome c oxidase synthesis, probably by being involved in the insertion of the copper B into subunit I.</text>
</comment>
<dbReference type="HAMAP" id="MF_00155">
    <property type="entry name" value="CtaG"/>
    <property type="match status" value="1"/>
</dbReference>
<feature type="region of interest" description="Disordered" evidence="6">
    <location>
        <begin position="331"/>
        <end position="375"/>
    </location>
</feature>
<dbReference type="InterPro" id="IPR007533">
    <property type="entry name" value="Cyt_c_oxidase_assmbl_CtaG"/>
</dbReference>
<dbReference type="Proteomes" id="UP001164743">
    <property type="component" value="Chromosome 8A"/>
</dbReference>
<gene>
    <name evidence="8" type="ORF">PtA15_8A94</name>
</gene>
<evidence type="ECO:0000256" key="6">
    <source>
        <dbReference type="SAM" id="MobiDB-lite"/>
    </source>
</evidence>
<protein>
    <recommendedName>
        <fullName evidence="10">Cytochrome c oxidase assembly protein subunit 11</fullName>
    </recommendedName>
</protein>
<keyword evidence="5 7" id="KW-0472">Membrane</keyword>
<dbReference type="RefSeq" id="XP_053022748.1">
    <property type="nucleotide sequence ID" value="XM_053172267.1"/>
</dbReference>
<evidence type="ECO:0000313" key="9">
    <source>
        <dbReference type="Proteomes" id="UP001164743"/>
    </source>
</evidence>
<dbReference type="EMBL" id="CP110428">
    <property type="protein sequence ID" value="WAQ87193.1"/>
    <property type="molecule type" value="Genomic_DNA"/>
</dbReference>
<comment type="subcellular location">
    <subcellularLocation>
        <location evidence="2">Mitochondrion inner membrane</location>
        <topology evidence="2">Single-pass membrane protein</topology>
        <orientation evidence="2">Intermembrane side</orientation>
    </subcellularLocation>
</comment>
<feature type="region of interest" description="Disordered" evidence="6">
    <location>
        <begin position="1"/>
        <end position="120"/>
    </location>
</feature>
<dbReference type="NCBIfam" id="NF003465">
    <property type="entry name" value="PRK05089.1"/>
    <property type="match status" value="1"/>
</dbReference>
<dbReference type="Pfam" id="PF04442">
    <property type="entry name" value="CtaG_Cox11"/>
    <property type="match status" value="1"/>
</dbReference>
<evidence type="ECO:0000256" key="5">
    <source>
        <dbReference type="ARBA" id="ARBA00023136"/>
    </source>
</evidence>
<evidence type="ECO:0000256" key="1">
    <source>
        <dbReference type="ARBA" id="ARBA00004007"/>
    </source>
</evidence>